<dbReference type="AlphaFoldDB" id="A0AAE0JPL8"/>
<dbReference type="Proteomes" id="UP001278500">
    <property type="component" value="Unassembled WGS sequence"/>
</dbReference>
<comment type="similarity">
    <text evidence="1">Belongs to the asaB hydroxylase/desaturase family.</text>
</comment>
<comment type="caution">
    <text evidence="2">The sequence shown here is derived from an EMBL/GenBank/DDBJ whole genome shotgun (WGS) entry which is preliminary data.</text>
</comment>
<gene>
    <name evidence="2" type="ORF">B0H65DRAFT_452081</name>
</gene>
<protein>
    <submittedName>
        <fullName evidence="2">Uncharacterized protein</fullName>
    </submittedName>
</protein>
<sequence>MKDLSCGALPSSVIGRVIRTRKRLVQPSSVQHSRPKPEQKKHFCHSEHLISQFSIVSIGTPGSQTESTVHQPNQREYNMEIEKAARHDLITTINYYNDPGDGGAPMPVYVGKDQVTNKRPMLPVTTTVTDVTGDEESFTLDQNGFQYLQHVSGFAETQEEAFADEEKIQKKYLAECEGLLKGVAGFPRCYLSLT</sequence>
<evidence type="ECO:0000256" key="1">
    <source>
        <dbReference type="ARBA" id="ARBA00023604"/>
    </source>
</evidence>
<dbReference type="GeneID" id="87863238"/>
<dbReference type="GO" id="GO:0016491">
    <property type="term" value="F:oxidoreductase activity"/>
    <property type="evidence" value="ECO:0007669"/>
    <property type="project" value="InterPro"/>
</dbReference>
<organism evidence="2 3">
    <name type="scientific">Neurospora tetraspora</name>
    <dbReference type="NCBI Taxonomy" id="94610"/>
    <lineage>
        <taxon>Eukaryota</taxon>
        <taxon>Fungi</taxon>
        <taxon>Dikarya</taxon>
        <taxon>Ascomycota</taxon>
        <taxon>Pezizomycotina</taxon>
        <taxon>Sordariomycetes</taxon>
        <taxon>Sordariomycetidae</taxon>
        <taxon>Sordariales</taxon>
        <taxon>Sordariaceae</taxon>
        <taxon>Neurospora</taxon>
    </lineage>
</organism>
<evidence type="ECO:0000313" key="2">
    <source>
        <dbReference type="EMBL" id="KAK3355457.1"/>
    </source>
</evidence>
<dbReference type="PANTHER" id="PTHR34598">
    <property type="entry name" value="BLL6449 PROTEIN"/>
    <property type="match status" value="1"/>
</dbReference>
<evidence type="ECO:0000313" key="3">
    <source>
        <dbReference type="Proteomes" id="UP001278500"/>
    </source>
</evidence>
<reference evidence="2" key="1">
    <citation type="journal article" date="2023" name="Mol. Phylogenet. Evol.">
        <title>Genome-scale phylogeny and comparative genomics of the fungal order Sordariales.</title>
        <authorList>
            <person name="Hensen N."/>
            <person name="Bonometti L."/>
            <person name="Westerberg I."/>
            <person name="Brannstrom I.O."/>
            <person name="Guillou S."/>
            <person name="Cros-Aarteil S."/>
            <person name="Calhoun S."/>
            <person name="Haridas S."/>
            <person name="Kuo A."/>
            <person name="Mondo S."/>
            <person name="Pangilinan J."/>
            <person name="Riley R."/>
            <person name="LaButti K."/>
            <person name="Andreopoulos B."/>
            <person name="Lipzen A."/>
            <person name="Chen C."/>
            <person name="Yan M."/>
            <person name="Daum C."/>
            <person name="Ng V."/>
            <person name="Clum A."/>
            <person name="Steindorff A."/>
            <person name="Ohm R.A."/>
            <person name="Martin F."/>
            <person name="Silar P."/>
            <person name="Natvig D.O."/>
            <person name="Lalanne C."/>
            <person name="Gautier V."/>
            <person name="Ament-Velasquez S.L."/>
            <person name="Kruys A."/>
            <person name="Hutchinson M.I."/>
            <person name="Powell A.J."/>
            <person name="Barry K."/>
            <person name="Miller A.N."/>
            <person name="Grigoriev I.V."/>
            <person name="Debuchy R."/>
            <person name="Gladieux P."/>
            <person name="Hiltunen Thoren M."/>
            <person name="Johannesson H."/>
        </authorList>
    </citation>
    <scope>NUCLEOTIDE SEQUENCE</scope>
    <source>
        <strain evidence="2">CBS 560.94</strain>
    </source>
</reference>
<dbReference type="PANTHER" id="PTHR34598:SF3">
    <property type="entry name" value="OXIDOREDUCTASE AN1597"/>
    <property type="match status" value="1"/>
</dbReference>
<dbReference type="RefSeq" id="XP_062686835.1">
    <property type="nucleotide sequence ID" value="XM_062826084.1"/>
</dbReference>
<keyword evidence="3" id="KW-1185">Reference proteome</keyword>
<name>A0AAE0JPL8_9PEZI</name>
<proteinExistence type="inferred from homology"/>
<reference evidence="2" key="2">
    <citation type="submission" date="2023-06" db="EMBL/GenBank/DDBJ databases">
        <authorList>
            <consortium name="Lawrence Berkeley National Laboratory"/>
            <person name="Haridas S."/>
            <person name="Hensen N."/>
            <person name="Bonometti L."/>
            <person name="Westerberg I."/>
            <person name="Brannstrom I.O."/>
            <person name="Guillou S."/>
            <person name="Cros-Aarteil S."/>
            <person name="Calhoun S."/>
            <person name="Kuo A."/>
            <person name="Mondo S."/>
            <person name="Pangilinan J."/>
            <person name="Riley R."/>
            <person name="Labutti K."/>
            <person name="Andreopoulos B."/>
            <person name="Lipzen A."/>
            <person name="Chen C."/>
            <person name="Yanf M."/>
            <person name="Daum C."/>
            <person name="Ng V."/>
            <person name="Clum A."/>
            <person name="Steindorff A."/>
            <person name="Ohm R."/>
            <person name="Martin F."/>
            <person name="Silar P."/>
            <person name="Natvig D."/>
            <person name="Lalanne C."/>
            <person name="Gautier V."/>
            <person name="Ament-Velasquez S.L."/>
            <person name="Kruys A."/>
            <person name="Hutchinson M.I."/>
            <person name="Powell A.J."/>
            <person name="Barry K."/>
            <person name="Miller A.N."/>
            <person name="Grigoriev I.V."/>
            <person name="Debuchy R."/>
            <person name="Gladieux P."/>
            <person name="Thoren M.H."/>
            <person name="Johannesson H."/>
        </authorList>
    </citation>
    <scope>NUCLEOTIDE SEQUENCE</scope>
    <source>
        <strain evidence="2">CBS 560.94</strain>
    </source>
</reference>
<dbReference type="EMBL" id="JAUEPP010000001">
    <property type="protein sequence ID" value="KAK3355457.1"/>
    <property type="molecule type" value="Genomic_DNA"/>
</dbReference>
<dbReference type="InterPro" id="IPR044053">
    <property type="entry name" value="AsaB-like"/>
</dbReference>
<accession>A0AAE0JPL8</accession>